<evidence type="ECO:0000313" key="1">
    <source>
        <dbReference type="EMBL" id="KAK3178420.1"/>
    </source>
</evidence>
<dbReference type="Proteomes" id="UP001276659">
    <property type="component" value="Unassembled WGS sequence"/>
</dbReference>
<accession>A0AAE0DPW3</accession>
<name>A0AAE0DPW3_9LECA</name>
<dbReference type="AlphaFoldDB" id="A0AAE0DPW3"/>
<gene>
    <name evidence="1" type="ORF">OEA41_000555</name>
</gene>
<reference evidence="1" key="1">
    <citation type="submission" date="2022-11" db="EMBL/GenBank/DDBJ databases">
        <title>Chromosomal genome sequence assembly and mating type (MAT) locus characterization of the leprose asexual lichenized fungus Lepraria neglecta (Nyl.) Erichsen.</title>
        <authorList>
            <person name="Allen J.L."/>
            <person name="Pfeffer B."/>
        </authorList>
    </citation>
    <scope>NUCLEOTIDE SEQUENCE</scope>
    <source>
        <strain evidence="1">Allen 5258</strain>
    </source>
</reference>
<proteinExistence type="predicted"/>
<comment type="caution">
    <text evidence="1">The sequence shown here is derived from an EMBL/GenBank/DDBJ whole genome shotgun (WGS) entry which is preliminary data.</text>
</comment>
<organism evidence="1 2">
    <name type="scientific">Lepraria neglecta</name>
    <dbReference type="NCBI Taxonomy" id="209136"/>
    <lineage>
        <taxon>Eukaryota</taxon>
        <taxon>Fungi</taxon>
        <taxon>Dikarya</taxon>
        <taxon>Ascomycota</taxon>
        <taxon>Pezizomycotina</taxon>
        <taxon>Lecanoromycetes</taxon>
        <taxon>OSLEUM clade</taxon>
        <taxon>Lecanoromycetidae</taxon>
        <taxon>Lecanorales</taxon>
        <taxon>Lecanorineae</taxon>
        <taxon>Stereocaulaceae</taxon>
        <taxon>Lepraria</taxon>
    </lineage>
</organism>
<sequence>MERRPSCSLKAVSKLKGLTMFGSNITGRILSEMPVLTSYYRSIIVETKAEIEKRTSTFFDSKFDSGNGNRAFNPGWGTGSLQGRLVAGLPWVPN</sequence>
<keyword evidence="2" id="KW-1185">Reference proteome</keyword>
<protein>
    <submittedName>
        <fullName evidence="1">Uncharacterized protein</fullName>
    </submittedName>
</protein>
<dbReference type="EMBL" id="JASNWA010000003">
    <property type="protein sequence ID" value="KAK3178420.1"/>
    <property type="molecule type" value="Genomic_DNA"/>
</dbReference>
<evidence type="ECO:0000313" key="2">
    <source>
        <dbReference type="Proteomes" id="UP001276659"/>
    </source>
</evidence>